<keyword evidence="13" id="KW-0594">Phospholipid biosynthesis</keyword>
<evidence type="ECO:0000256" key="14">
    <source>
        <dbReference type="ARBA" id="ARBA00023264"/>
    </source>
</evidence>
<evidence type="ECO:0000256" key="4">
    <source>
        <dbReference type="ARBA" id="ARBA00022516"/>
    </source>
</evidence>
<evidence type="ECO:0000256" key="15">
    <source>
        <dbReference type="PIRSR" id="PIRSR600829-1"/>
    </source>
</evidence>
<reference evidence="20 21" key="2">
    <citation type="submission" date="2018-06" db="EMBL/GenBank/DDBJ databases">
        <title>Metagenomic assembly of (sub)arctic Cyanobacteria and their associated microbiome from non-axenic cultures.</title>
        <authorList>
            <person name="Baurain D."/>
        </authorList>
    </citation>
    <scope>NUCLEOTIDE SEQUENCE [LARGE SCALE GENOMIC DNA]</scope>
    <source>
        <strain evidence="20">ULC129bin1</strain>
    </source>
</reference>
<evidence type="ECO:0000256" key="12">
    <source>
        <dbReference type="ARBA" id="ARBA00023136"/>
    </source>
</evidence>
<keyword evidence="4" id="KW-0444">Lipid biosynthesis</keyword>
<evidence type="ECO:0000256" key="9">
    <source>
        <dbReference type="ARBA" id="ARBA00022840"/>
    </source>
</evidence>
<evidence type="ECO:0000256" key="11">
    <source>
        <dbReference type="ARBA" id="ARBA00023098"/>
    </source>
</evidence>
<dbReference type="PROSITE" id="PS01069">
    <property type="entry name" value="DAGK_PROKAR"/>
    <property type="match status" value="1"/>
</dbReference>
<dbReference type="GO" id="GO:0046872">
    <property type="term" value="F:metal ion binding"/>
    <property type="evidence" value="ECO:0007669"/>
    <property type="project" value="UniProtKB-KW"/>
</dbReference>
<comment type="cofactor">
    <cofactor evidence="18">
        <name>Mg(2+)</name>
        <dbReference type="ChEBI" id="CHEBI:18420"/>
    </cofactor>
    <text evidence="18">Mn(2+), Zn(2+), Cd(2+) and Co(2+) support activity to lesser extents.</text>
</comment>
<accession>A0A2W4UNH5</accession>
<keyword evidence="6 19" id="KW-0812">Transmembrane</keyword>
<evidence type="ECO:0000313" key="20">
    <source>
        <dbReference type="EMBL" id="PZO22413.1"/>
    </source>
</evidence>
<keyword evidence="14" id="KW-1208">Phospholipid metabolism</keyword>
<feature type="active site" description="Proton acceptor" evidence="15">
    <location>
        <position position="99"/>
    </location>
</feature>
<keyword evidence="10 19" id="KW-1133">Transmembrane helix</keyword>
<proteinExistence type="inferred from homology"/>
<evidence type="ECO:0000256" key="8">
    <source>
        <dbReference type="ARBA" id="ARBA00022777"/>
    </source>
</evidence>
<dbReference type="Gene3D" id="1.10.287.3610">
    <property type="match status" value="1"/>
</dbReference>
<evidence type="ECO:0000256" key="1">
    <source>
        <dbReference type="ARBA" id="ARBA00004651"/>
    </source>
</evidence>
<dbReference type="InterPro" id="IPR036945">
    <property type="entry name" value="DAGK_sf"/>
</dbReference>
<dbReference type="PANTHER" id="PTHR34299">
    <property type="entry name" value="DIACYLGLYCEROL KINASE"/>
    <property type="match status" value="1"/>
</dbReference>
<feature type="transmembrane region" description="Helical" evidence="19">
    <location>
        <begin position="126"/>
        <end position="148"/>
    </location>
</feature>
<keyword evidence="5" id="KW-0808">Transferase</keyword>
<keyword evidence="7 17" id="KW-0547">Nucleotide-binding</keyword>
<evidence type="ECO:0000256" key="17">
    <source>
        <dbReference type="PIRSR" id="PIRSR600829-3"/>
    </source>
</evidence>
<comment type="subcellular location">
    <subcellularLocation>
        <location evidence="1">Cell membrane</location>
        <topology evidence="1">Multi-pass membrane protein</topology>
    </subcellularLocation>
</comment>
<evidence type="ECO:0000256" key="10">
    <source>
        <dbReference type="ARBA" id="ARBA00022989"/>
    </source>
</evidence>
<evidence type="ECO:0000256" key="3">
    <source>
        <dbReference type="ARBA" id="ARBA00022475"/>
    </source>
</evidence>
<dbReference type="PANTHER" id="PTHR34299:SF1">
    <property type="entry name" value="DIACYLGLYCEROL KINASE"/>
    <property type="match status" value="1"/>
</dbReference>
<evidence type="ECO:0000256" key="13">
    <source>
        <dbReference type="ARBA" id="ARBA00023209"/>
    </source>
</evidence>
<feature type="transmembrane region" description="Helical" evidence="19">
    <location>
        <begin position="85"/>
        <end position="105"/>
    </location>
</feature>
<dbReference type="InterPro" id="IPR033717">
    <property type="entry name" value="UDPK"/>
</dbReference>
<keyword evidence="9 17" id="KW-0067">ATP-binding</keyword>
<dbReference type="Pfam" id="PF01219">
    <property type="entry name" value="DAGK_prokar"/>
    <property type="match status" value="1"/>
</dbReference>
<dbReference type="EMBL" id="QBMC01000010">
    <property type="protein sequence ID" value="PZO22413.1"/>
    <property type="molecule type" value="Genomic_DNA"/>
</dbReference>
<keyword evidence="12 19" id="KW-0472">Membrane</keyword>
<keyword evidence="18" id="KW-0479">Metal-binding</keyword>
<name>A0A2W4UNH5_9CYAN</name>
<evidence type="ECO:0000256" key="18">
    <source>
        <dbReference type="PIRSR" id="PIRSR600829-4"/>
    </source>
</evidence>
<comment type="caution">
    <text evidence="20">The sequence shown here is derived from an EMBL/GenBank/DDBJ whole genome shotgun (WGS) entry which is preliminary data.</text>
</comment>
<dbReference type="GO" id="GO:0008654">
    <property type="term" value="P:phospholipid biosynthetic process"/>
    <property type="evidence" value="ECO:0007669"/>
    <property type="project" value="UniProtKB-KW"/>
</dbReference>
<dbReference type="InterPro" id="IPR000829">
    <property type="entry name" value="DAGK"/>
</dbReference>
<dbReference type="GO" id="GO:0005524">
    <property type="term" value="F:ATP binding"/>
    <property type="evidence" value="ECO:0007669"/>
    <property type="project" value="UniProtKB-KW"/>
</dbReference>
<feature type="binding site" evidence="17">
    <location>
        <position position="106"/>
    </location>
    <ligand>
        <name>ATP</name>
        <dbReference type="ChEBI" id="CHEBI:30616"/>
    </ligand>
</feature>
<keyword evidence="11" id="KW-0443">Lipid metabolism</keyword>
<dbReference type="GO" id="GO:0016301">
    <property type="term" value="F:kinase activity"/>
    <property type="evidence" value="ECO:0007669"/>
    <property type="project" value="UniProtKB-KW"/>
</dbReference>
<evidence type="ECO:0000256" key="16">
    <source>
        <dbReference type="PIRSR" id="PIRSR600829-2"/>
    </source>
</evidence>
<evidence type="ECO:0000256" key="2">
    <source>
        <dbReference type="ARBA" id="ARBA00005967"/>
    </source>
</evidence>
<dbReference type="GO" id="GO:0005886">
    <property type="term" value="C:plasma membrane"/>
    <property type="evidence" value="ECO:0007669"/>
    <property type="project" value="UniProtKB-SubCell"/>
</dbReference>
<feature type="binding site" evidence="16">
    <location>
        <position position="99"/>
    </location>
    <ligand>
        <name>substrate</name>
    </ligand>
</feature>
<dbReference type="Proteomes" id="UP000249354">
    <property type="component" value="Unassembled WGS sequence"/>
</dbReference>
<sequence>MSAESPSETRGNKVGTQLGEKLKGELGVERSQSWQIAPDLFTSFKYAWAGISYAFKTQRNFRVHTGVGILAMILCWILNVSNLEIAVICLTIGAVLVMEILNTALESLVDLTVGQTYHQLAKVAKDCAAGAVLMAAIVALLIAALIFAPPLWTNLQNTLH</sequence>
<keyword evidence="8 20" id="KW-0418">Kinase</keyword>
<feature type="transmembrane region" description="Helical" evidence="19">
    <location>
        <begin position="61"/>
        <end position="79"/>
    </location>
</feature>
<comment type="similarity">
    <text evidence="2">Belongs to the bacterial diacylglycerol kinase family.</text>
</comment>
<evidence type="ECO:0000256" key="5">
    <source>
        <dbReference type="ARBA" id="ARBA00022679"/>
    </source>
</evidence>
<dbReference type="AlphaFoldDB" id="A0A2W4UNH5"/>
<evidence type="ECO:0000256" key="7">
    <source>
        <dbReference type="ARBA" id="ARBA00022741"/>
    </source>
</evidence>
<evidence type="ECO:0000256" key="19">
    <source>
        <dbReference type="SAM" id="Phobius"/>
    </source>
</evidence>
<gene>
    <name evidence="20" type="ORF">DCF25_02835</name>
</gene>
<feature type="binding site" evidence="17">
    <location>
        <position position="46"/>
    </location>
    <ligand>
        <name>ATP</name>
        <dbReference type="ChEBI" id="CHEBI:30616"/>
    </ligand>
</feature>
<evidence type="ECO:0000313" key="21">
    <source>
        <dbReference type="Proteomes" id="UP000249354"/>
    </source>
</evidence>
<keyword evidence="18" id="KW-0460">Magnesium</keyword>
<protein>
    <submittedName>
        <fullName evidence="20">Diacylglycerol kinase</fullName>
    </submittedName>
</protein>
<organism evidence="20 21">
    <name type="scientific">Leptolyngbya foveolarum</name>
    <dbReference type="NCBI Taxonomy" id="47253"/>
    <lineage>
        <taxon>Bacteria</taxon>
        <taxon>Bacillati</taxon>
        <taxon>Cyanobacteriota</taxon>
        <taxon>Cyanophyceae</taxon>
        <taxon>Leptolyngbyales</taxon>
        <taxon>Leptolyngbyaceae</taxon>
        <taxon>Leptolyngbya group</taxon>
        <taxon>Leptolyngbya</taxon>
    </lineage>
</organism>
<evidence type="ECO:0000256" key="6">
    <source>
        <dbReference type="ARBA" id="ARBA00022692"/>
    </source>
</evidence>
<feature type="binding site" evidence="18">
    <location>
        <position position="106"/>
    </location>
    <ligand>
        <name>a divalent metal cation</name>
        <dbReference type="ChEBI" id="CHEBI:60240"/>
    </ligand>
</feature>
<dbReference type="CDD" id="cd14265">
    <property type="entry name" value="UDPK_IM_like"/>
    <property type="match status" value="1"/>
</dbReference>
<reference evidence="21" key="1">
    <citation type="submission" date="2018-04" db="EMBL/GenBank/DDBJ databases">
        <authorList>
            <person name="Cornet L."/>
        </authorList>
    </citation>
    <scope>NUCLEOTIDE SEQUENCE [LARGE SCALE GENOMIC DNA]</scope>
</reference>
<keyword evidence="3" id="KW-1003">Cell membrane</keyword>
<feature type="binding site" evidence="17">
    <location>
        <begin position="125"/>
        <end position="126"/>
    </location>
    <ligand>
        <name>ATP</name>
        <dbReference type="ChEBI" id="CHEBI:30616"/>
    </ligand>
</feature>